<dbReference type="FunFam" id="3.30.530.20:FF:000028">
    <property type="entry name" value="Phosphatidylinositol transfer protein 5"/>
    <property type="match status" value="1"/>
</dbReference>
<dbReference type="Pfam" id="PF02121">
    <property type="entry name" value="IP_trans"/>
    <property type="match status" value="1"/>
</dbReference>
<dbReference type="InterPro" id="IPR055261">
    <property type="entry name" value="PI_transfer_N"/>
</dbReference>
<name>A0A9D4LRX1_DREPO</name>
<sequence>MYLKEYRICMPLTVEEYRIGQLFMIAKHSHEQSQNGEGVEVVKNEPCEHEVHGKGQYTEKRIHLSSKLPTWIRSMIPQIFYITEKAWNYYPYTITEYTCSFIPRFSVHITTRYENNNGTTENCLNLSEEELGQREVDFIDIVNDPIQERHYKDSEDLTKVKSTKANRGPFDKNWRNTSEPIMCSYKVVRCFFEVWGLQTKVEEYAQKSCRDVNLLGHRQAISWMDEWINMSMTDIRDYENHMQKKTNEKVLKNQDKTTAEENS</sequence>
<proteinExistence type="predicted"/>
<dbReference type="EMBL" id="JAIWYP010000002">
    <property type="protein sequence ID" value="KAH3863588.1"/>
    <property type="molecule type" value="Genomic_DNA"/>
</dbReference>
<dbReference type="InterPro" id="IPR001666">
    <property type="entry name" value="PI_transfer"/>
</dbReference>
<evidence type="ECO:0000313" key="2">
    <source>
        <dbReference type="EMBL" id="KAH3863588.1"/>
    </source>
</evidence>
<dbReference type="SUPFAM" id="SSF55961">
    <property type="entry name" value="Bet v1-like"/>
    <property type="match status" value="1"/>
</dbReference>
<dbReference type="GO" id="GO:0008526">
    <property type="term" value="F:phosphatidylinositol transfer activity"/>
    <property type="evidence" value="ECO:0007669"/>
    <property type="project" value="TreeGrafter"/>
</dbReference>
<dbReference type="GO" id="GO:0071944">
    <property type="term" value="C:cell periphery"/>
    <property type="evidence" value="ECO:0007669"/>
    <property type="project" value="UniProtKB-ARBA"/>
</dbReference>
<feature type="domain" description="Phosphatidylinositol transfer protein N-terminal" evidence="1">
    <location>
        <begin position="1"/>
        <end position="244"/>
    </location>
</feature>
<dbReference type="GO" id="GO:0035091">
    <property type="term" value="F:phosphatidylinositol binding"/>
    <property type="evidence" value="ECO:0007669"/>
    <property type="project" value="TreeGrafter"/>
</dbReference>
<dbReference type="InterPro" id="IPR023393">
    <property type="entry name" value="START-like_dom_sf"/>
</dbReference>
<dbReference type="Proteomes" id="UP000828390">
    <property type="component" value="Unassembled WGS sequence"/>
</dbReference>
<reference evidence="2" key="2">
    <citation type="submission" date="2020-11" db="EMBL/GenBank/DDBJ databases">
        <authorList>
            <person name="McCartney M.A."/>
            <person name="Auch B."/>
            <person name="Kono T."/>
            <person name="Mallez S."/>
            <person name="Becker A."/>
            <person name="Gohl D.M."/>
            <person name="Silverstein K.A.T."/>
            <person name="Koren S."/>
            <person name="Bechman K.B."/>
            <person name="Herman A."/>
            <person name="Abrahante J.E."/>
            <person name="Garbe J."/>
        </authorList>
    </citation>
    <scope>NUCLEOTIDE SEQUENCE</scope>
    <source>
        <strain evidence="2">Duluth1</strain>
        <tissue evidence="2">Whole animal</tissue>
    </source>
</reference>
<dbReference type="PANTHER" id="PTHR10658:SF54">
    <property type="entry name" value="CYTOPLASMIC PHOSPHATIDYLINOSITOL TRANSFER PROTEIN 1"/>
    <property type="match status" value="1"/>
</dbReference>
<dbReference type="OrthoDB" id="10053061at2759"/>
<protein>
    <recommendedName>
        <fullName evidence="1">Phosphatidylinositol transfer protein N-terminal domain-containing protein</fullName>
    </recommendedName>
</protein>
<organism evidence="2 3">
    <name type="scientific">Dreissena polymorpha</name>
    <name type="common">Zebra mussel</name>
    <name type="synonym">Mytilus polymorpha</name>
    <dbReference type="NCBI Taxonomy" id="45954"/>
    <lineage>
        <taxon>Eukaryota</taxon>
        <taxon>Metazoa</taxon>
        <taxon>Spiralia</taxon>
        <taxon>Lophotrochozoa</taxon>
        <taxon>Mollusca</taxon>
        <taxon>Bivalvia</taxon>
        <taxon>Autobranchia</taxon>
        <taxon>Heteroconchia</taxon>
        <taxon>Euheterodonta</taxon>
        <taxon>Imparidentia</taxon>
        <taxon>Neoheterodontei</taxon>
        <taxon>Myida</taxon>
        <taxon>Dreissenoidea</taxon>
        <taxon>Dreissenidae</taxon>
        <taxon>Dreissena</taxon>
    </lineage>
</organism>
<dbReference type="AlphaFoldDB" id="A0A9D4LRX1"/>
<reference evidence="2" key="1">
    <citation type="journal article" date="2019" name="bioRxiv">
        <title>The Genome of the Zebra Mussel, Dreissena polymorpha: A Resource for Invasive Species Research.</title>
        <authorList>
            <person name="McCartney M.A."/>
            <person name="Auch B."/>
            <person name="Kono T."/>
            <person name="Mallez S."/>
            <person name="Zhang Y."/>
            <person name="Obille A."/>
            <person name="Becker A."/>
            <person name="Abrahante J.E."/>
            <person name="Garbe J."/>
            <person name="Badalamenti J.P."/>
            <person name="Herman A."/>
            <person name="Mangelson H."/>
            <person name="Liachko I."/>
            <person name="Sullivan S."/>
            <person name="Sone E.D."/>
            <person name="Koren S."/>
            <person name="Silverstein K.A.T."/>
            <person name="Beckman K.B."/>
            <person name="Gohl D.M."/>
        </authorList>
    </citation>
    <scope>NUCLEOTIDE SEQUENCE</scope>
    <source>
        <strain evidence="2">Duluth1</strain>
        <tissue evidence="2">Whole animal</tissue>
    </source>
</reference>
<keyword evidence="3" id="KW-1185">Reference proteome</keyword>
<gene>
    <name evidence="2" type="ORF">DPMN_026576</name>
</gene>
<dbReference type="Gene3D" id="3.30.530.20">
    <property type="match status" value="1"/>
</dbReference>
<evidence type="ECO:0000313" key="3">
    <source>
        <dbReference type="Proteomes" id="UP000828390"/>
    </source>
</evidence>
<accession>A0A9D4LRX1</accession>
<dbReference type="GO" id="GO:0005737">
    <property type="term" value="C:cytoplasm"/>
    <property type="evidence" value="ECO:0007669"/>
    <property type="project" value="UniProtKB-ARBA"/>
</dbReference>
<dbReference type="PRINTS" id="PR00391">
    <property type="entry name" value="PITRANSFER"/>
</dbReference>
<dbReference type="PANTHER" id="PTHR10658">
    <property type="entry name" value="PHOSPHATIDYLINOSITOL TRANSFER PROTEIN"/>
    <property type="match status" value="1"/>
</dbReference>
<comment type="caution">
    <text evidence="2">The sequence shown here is derived from an EMBL/GenBank/DDBJ whole genome shotgun (WGS) entry which is preliminary data.</text>
</comment>
<evidence type="ECO:0000259" key="1">
    <source>
        <dbReference type="Pfam" id="PF02121"/>
    </source>
</evidence>